<evidence type="ECO:0000313" key="1">
    <source>
        <dbReference type="EMBL" id="SHK70669.1"/>
    </source>
</evidence>
<protein>
    <submittedName>
        <fullName evidence="1">Uncharacterized protein</fullName>
    </submittedName>
</protein>
<accession>A0A1M6UND7</accession>
<dbReference type="EMBL" id="FRAS01000005">
    <property type="protein sequence ID" value="SHK70669.1"/>
    <property type="molecule type" value="Genomic_DNA"/>
</dbReference>
<dbReference type="OrthoDB" id="887231at2"/>
<dbReference type="AlphaFoldDB" id="A0A1M6UND7"/>
<sequence>MEQNTNSPTEFQQILQRLGTGNTVVRDTIQLLAERGVKVSRSAMYQALDGRSNRKELIEAFLETAEAELERRRQVRERAARLINEA</sequence>
<organism evidence="1 2">
    <name type="scientific">Hymenobacter psychrotolerans DSM 18569</name>
    <dbReference type="NCBI Taxonomy" id="1121959"/>
    <lineage>
        <taxon>Bacteria</taxon>
        <taxon>Pseudomonadati</taxon>
        <taxon>Bacteroidota</taxon>
        <taxon>Cytophagia</taxon>
        <taxon>Cytophagales</taxon>
        <taxon>Hymenobacteraceae</taxon>
        <taxon>Hymenobacter</taxon>
    </lineage>
</organism>
<gene>
    <name evidence="1" type="ORF">SAMN02746009_01421</name>
</gene>
<name>A0A1M6UND7_9BACT</name>
<evidence type="ECO:0000313" key="2">
    <source>
        <dbReference type="Proteomes" id="UP000183947"/>
    </source>
</evidence>
<dbReference type="STRING" id="1121959.SAMN02746009_01421"/>
<proteinExistence type="predicted"/>
<dbReference type="RefSeq" id="WP_073282510.1">
    <property type="nucleotide sequence ID" value="NZ_FRAS01000005.1"/>
</dbReference>
<dbReference type="Proteomes" id="UP000183947">
    <property type="component" value="Unassembled WGS sequence"/>
</dbReference>
<reference evidence="2" key="1">
    <citation type="submission" date="2016-11" db="EMBL/GenBank/DDBJ databases">
        <authorList>
            <person name="Varghese N."/>
            <person name="Submissions S."/>
        </authorList>
    </citation>
    <scope>NUCLEOTIDE SEQUENCE [LARGE SCALE GENOMIC DNA]</scope>
    <source>
        <strain evidence="2">DSM 18569</strain>
    </source>
</reference>
<keyword evidence="2" id="KW-1185">Reference proteome</keyword>